<feature type="domain" description="OCA" evidence="4">
    <location>
        <begin position="5"/>
        <end position="27"/>
    </location>
</feature>
<gene>
    <name evidence="5" type="ORF">EXN66_Car008262</name>
</gene>
<dbReference type="InterPro" id="IPR047571">
    <property type="entry name" value="OCA"/>
</dbReference>
<organism evidence="5 6">
    <name type="scientific">Channa argus</name>
    <name type="common">Northern snakehead</name>
    <name type="synonym">Ophicephalus argus</name>
    <dbReference type="NCBI Taxonomy" id="215402"/>
    <lineage>
        <taxon>Eukaryota</taxon>
        <taxon>Metazoa</taxon>
        <taxon>Chordata</taxon>
        <taxon>Craniata</taxon>
        <taxon>Vertebrata</taxon>
        <taxon>Euteleostomi</taxon>
        <taxon>Actinopterygii</taxon>
        <taxon>Neopterygii</taxon>
        <taxon>Teleostei</taxon>
        <taxon>Neoteleostei</taxon>
        <taxon>Acanthomorphata</taxon>
        <taxon>Anabantaria</taxon>
        <taxon>Anabantiformes</taxon>
        <taxon>Channoidei</taxon>
        <taxon>Channidae</taxon>
        <taxon>Channa</taxon>
    </lineage>
</organism>
<dbReference type="EMBL" id="CM015719">
    <property type="protein sequence ID" value="KAF3692586.1"/>
    <property type="molecule type" value="Genomic_DNA"/>
</dbReference>
<keyword evidence="6" id="KW-1185">Reference proteome</keyword>
<accession>A0A6G1PRG3</accession>
<evidence type="ECO:0000259" key="4">
    <source>
        <dbReference type="PROSITE" id="PS52003"/>
    </source>
</evidence>
<dbReference type="PANTHER" id="PTHR36689:SF1">
    <property type="entry name" value="POU CLASS 2 HOMEOBOX ASSOCIATING FACTOR 3"/>
    <property type="match status" value="1"/>
</dbReference>
<evidence type="ECO:0000256" key="3">
    <source>
        <dbReference type="ARBA" id="ARBA00023163"/>
    </source>
</evidence>
<evidence type="ECO:0000313" key="6">
    <source>
        <dbReference type="Proteomes" id="UP000503349"/>
    </source>
</evidence>
<reference evidence="6" key="2">
    <citation type="submission" date="2019-02" db="EMBL/GenBank/DDBJ databases">
        <title>Opniocepnalus argus Var Kimnra genome.</title>
        <authorList>
            <person name="Zhou C."/>
            <person name="Xiao S."/>
        </authorList>
    </citation>
    <scope>NUCLEOTIDE SEQUENCE [LARGE SCALE GENOMIC DNA]</scope>
</reference>
<keyword evidence="1" id="KW-0805">Transcription regulation</keyword>
<dbReference type="InterPro" id="IPR043265">
    <property type="entry name" value="OCAT2"/>
</dbReference>
<dbReference type="Proteomes" id="UP000503349">
    <property type="component" value="Chromosome 8"/>
</dbReference>
<dbReference type="PANTHER" id="PTHR36689">
    <property type="entry name" value="COLORECTAL CANCER-ASSOCIATED PROTEIN 2"/>
    <property type="match status" value="1"/>
</dbReference>
<dbReference type="GO" id="GO:0070974">
    <property type="term" value="F:POU domain binding"/>
    <property type="evidence" value="ECO:0007669"/>
    <property type="project" value="InterPro"/>
</dbReference>
<evidence type="ECO:0000256" key="1">
    <source>
        <dbReference type="ARBA" id="ARBA00023015"/>
    </source>
</evidence>
<dbReference type="GO" id="GO:0003677">
    <property type="term" value="F:DNA binding"/>
    <property type="evidence" value="ECO:0007669"/>
    <property type="project" value="InterPro"/>
</dbReference>
<evidence type="ECO:0000256" key="2">
    <source>
        <dbReference type="ARBA" id="ARBA00023159"/>
    </source>
</evidence>
<protein>
    <recommendedName>
        <fullName evidence="4">OCA domain-containing protein</fullName>
    </recommendedName>
</protein>
<dbReference type="PROSITE" id="PS52003">
    <property type="entry name" value="OCA"/>
    <property type="match status" value="1"/>
</dbReference>
<dbReference type="AlphaFoldDB" id="A0A6G1PRG3"/>
<sequence>MSDKPRVYLGVRVKTTVKELLQRQRAREANSKKVKTDCSDLPDVCASISPSRYVDPPSGFPLGEANNGGARALQLRTASFSVPEGSCTMHMQVETLNEMQQQFVDTMSCSNGYSGNNNSSNSISNNSDGSGYNASLPPHPILPLPWCHGLSLDAEYYGHEMAPCSPPESLKLCSPMDHNSCSPQDSFSSSSSSCYDSPTRVDSSYHGFASEHYQHCNVQDCYCLPHCWSGQQESFPAPEYAPYYNPTDYPYTYPVEEDCFKRDLQMSSEMCYNVLCVWAPVAKIKLNLIPNRDPPPVPAPLRIADAAATAVPAPALQSFTTATASFAFSKC</sequence>
<keyword evidence="3" id="KW-0804">Transcription</keyword>
<keyword evidence="2" id="KW-0010">Activator</keyword>
<name>A0A6G1PRG3_CHAAH</name>
<reference evidence="5 6" key="1">
    <citation type="submission" date="2019-02" db="EMBL/GenBank/DDBJ databases">
        <title>Opniocepnalus argus genome.</title>
        <authorList>
            <person name="Zhou C."/>
            <person name="Xiao S."/>
        </authorList>
    </citation>
    <scope>NUCLEOTIDE SEQUENCE [LARGE SCALE GENOMIC DNA]</scope>
    <source>
        <strain evidence="5">OARG1902GOOAL</strain>
        <tissue evidence="5">Muscle</tissue>
    </source>
</reference>
<evidence type="ECO:0000313" key="5">
    <source>
        <dbReference type="EMBL" id="KAF3692586.1"/>
    </source>
</evidence>
<proteinExistence type="predicted"/>